<organism evidence="2 4">
    <name type="scientific">Prorocentrum cordatum</name>
    <dbReference type="NCBI Taxonomy" id="2364126"/>
    <lineage>
        <taxon>Eukaryota</taxon>
        <taxon>Sar</taxon>
        <taxon>Alveolata</taxon>
        <taxon>Dinophyceae</taxon>
        <taxon>Prorocentrales</taxon>
        <taxon>Prorocentraceae</taxon>
        <taxon>Prorocentrum</taxon>
    </lineage>
</organism>
<feature type="domain" description="Histone deacetylase" evidence="1">
    <location>
        <begin position="36"/>
        <end position="270"/>
    </location>
</feature>
<dbReference type="PANTHER" id="PTHR10625">
    <property type="entry name" value="HISTONE DEACETYLASE HDAC1-RELATED"/>
    <property type="match status" value="1"/>
</dbReference>
<comment type="caution">
    <text evidence="2">The sequence shown here is derived from an EMBL/GenBank/DDBJ whole genome shotgun (WGS) entry which is preliminary data.</text>
</comment>
<dbReference type="InterPro" id="IPR023801">
    <property type="entry name" value="His_deacetylse_dom"/>
</dbReference>
<dbReference type="PANTHER" id="PTHR10625:SF11">
    <property type="entry name" value="HISTONE DEACETYLASE 14, CHLOROPLASTIC"/>
    <property type="match status" value="1"/>
</dbReference>
<dbReference type="EMBL" id="CAUYUJ010001626">
    <property type="protein sequence ID" value="CAK0796798.1"/>
    <property type="molecule type" value="Genomic_DNA"/>
</dbReference>
<dbReference type="Gene3D" id="3.40.800.20">
    <property type="entry name" value="Histone deacetylase domain"/>
    <property type="match status" value="1"/>
</dbReference>
<proteinExistence type="predicted"/>
<gene>
    <name evidence="2" type="ORF">PCOR1329_LOCUS6079</name>
    <name evidence="3" type="ORF">PCOR1329_LOCUS76434</name>
</gene>
<dbReference type="Proteomes" id="UP001189429">
    <property type="component" value="Unassembled WGS sequence"/>
</dbReference>
<evidence type="ECO:0000259" key="1">
    <source>
        <dbReference type="Pfam" id="PF00850"/>
    </source>
</evidence>
<keyword evidence="4" id="KW-1185">Reference proteome</keyword>
<dbReference type="SUPFAM" id="SSF52768">
    <property type="entry name" value="Arginase/deacetylase"/>
    <property type="match status" value="1"/>
</dbReference>
<dbReference type="InterPro" id="IPR037138">
    <property type="entry name" value="His_deacetylse_dom_sf"/>
</dbReference>
<evidence type="ECO:0000313" key="4">
    <source>
        <dbReference type="Proteomes" id="UP001189429"/>
    </source>
</evidence>
<evidence type="ECO:0000313" key="2">
    <source>
        <dbReference type="EMBL" id="CAK0796798.1"/>
    </source>
</evidence>
<protein>
    <recommendedName>
        <fullName evidence="1">Histone deacetylase domain-containing protein</fullName>
    </recommendedName>
</protein>
<evidence type="ECO:0000313" key="3">
    <source>
        <dbReference type="EMBL" id="CAK0898693.1"/>
    </source>
</evidence>
<dbReference type="EMBL" id="CAUYUJ010020503">
    <property type="protein sequence ID" value="CAK0898693.1"/>
    <property type="molecule type" value="Genomic_DNA"/>
</dbReference>
<accession>A0ABN9PUC9</accession>
<reference evidence="2" key="1">
    <citation type="submission" date="2023-10" db="EMBL/GenBank/DDBJ databases">
        <authorList>
            <person name="Chen Y."/>
            <person name="Shah S."/>
            <person name="Dougan E. K."/>
            <person name="Thang M."/>
            <person name="Chan C."/>
        </authorList>
    </citation>
    <scope>NUCLEOTIDE SEQUENCE [LARGE SCALE GENOMIC DNA]</scope>
</reference>
<dbReference type="PRINTS" id="PR01270">
    <property type="entry name" value="HDASUPER"/>
</dbReference>
<dbReference type="Pfam" id="PF00850">
    <property type="entry name" value="Hist_deacetyl"/>
    <property type="match status" value="1"/>
</dbReference>
<dbReference type="CDD" id="cd09992">
    <property type="entry name" value="HDAC_classII"/>
    <property type="match status" value="1"/>
</dbReference>
<dbReference type="InterPro" id="IPR000286">
    <property type="entry name" value="HDACs"/>
</dbReference>
<sequence length="285" mass="29596">MPWAPRRAGQPDPTAAIACCRPPLGSAPGHVCGARHPEAPERLRACFGNLTGRGLWRELKQLPQRAATDDELSLCHDPGHLRGLQAAAEAARRGGRALYLPPGGCLRGVEPCDLPRVPAPGLDTYIAAGSMDAARASAGGLLALVDEALGHGPRRGLGLCRPPGHHAGRASCAGFCLLNNVAVAAAYACAAHPDKVRRVLIFDWDVHHGQGTQEIFWADPRVLVFSAHRHGVAFYPGTGDAGEVGEGPGLGFTVNAPLPAGYGDGCLWAVCADSCCQPPGASGRT</sequence>
<dbReference type="InterPro" id="IPR023696">
    <property type="entry name" value="Ureohydrolase_dom_sf"/>
</dbReference>
<name>A0ABN9PUC9_9DINO</name>